<keyword evidence="5 10" id="KW-0347">Helicase</keyword>
<protein>
    <recommendedName>
        <fullName evidence="10">RecBCD enzyme subunit RecC</fullName>
    </recommendedName>
    <alternativeName>
        <fullName evidence="10">Exonuclease V subunit RecC</fullName>
        <shortName evidence="10">ExoV subunit RecC</shortName>
    </alternativeName>
    <alternativeName>
        <fullName evidence="10">Helicase/nuclease RecBCD subunit RecC</fullName>
    </alternativeName>
</protein>
<gene>
    <name evidence="10 13" type="primary">recC</name>
    <name evidence="13" type="ORF">MMF94_10590</name>
</gene>
<organism evidence="13 14">
    <name type="scientific">Pseudonocardia alaniniphila</name>
    <dbReference type="NCBI Taxonomy" id="75291"/>
    <lineage>
        <taxon>Bacteria</taxon>
        <taxon>Bacillati</taxon>
        <taxon>Actinomycetota</taxon>
        <taxon>Actinomycetes</taxon>
        <taxon>Pseudonocardiales</taxon>
        <taxon>Pseudonocardiaceae</taxon>
        <taxon>Pseudonocardia</taxon>
    </lineage>
</organism>
<keyword evidence="14" id="KW-1185">Reference proteome</keyword>
<evidence type="ECO:0000256" key="7">
    <source>
        <dbReference type="ARBA" id="ARBA00022840"/>
    </source>
</evidence>
<keyword evidence="6 10" id="KW-0269">Exonuclease</keyword>
<evidence type="ECO:0000256" key="1">
    <source>
        <dbReference type="ARBA" id="ARBA00022722"/>
    </source>
</evidence>
<dbReference type="InterPro" id="IPR011335">
    <property type="entry name" value="Restrct_endonuc-II-like"/>
</dbReference>
<evidence type="ECO:0000256" key="6">
    <source>
        <dbReference type="ARBA" id="ARBA00022839"/>
    </source>
</evidence>
<dbReference type="InterPro" id="IPR027417">
    <property type="entry name" value="P-loop_NTPase"/>
</dbReference>
<dbReference type="SUPFAM" id="SSF52980">
    <property type="entry name" value="Restriction endonuclease-like"/>
    <property type="match status" value="1"/>
</dbReference>
<dbReference type="Gene3D" id="3.40.50.300">
    <property type="entry name" value="P-loop containing nucleotide triphosphate hydrolases"/>
    <property type="match status" value="2"/>
</dbReference>
<evidence type="ECO:0000256" key="9">
    <source>
        <dbReference type="ARBA" id="ARBA00023204"/>
    </source>
</evidence>
<evidence type="ECO:0000256" key="4">
    <source>
        <dbReference type="ARBA" id="ARBA00022801"/>
    </source>
</evidence>
<proteinExistence type="inferred from homology"/>
<dbReference type="GO" id="GO:0008854">
    <property type="term" value="F:exodeoxyribonuclease V activity"/>
    <property type="evidence" value="ECO:0007669"/>
    <property type="project" value="UniProtKB-EC"/>
</dbReference>
<dbReference type="InterPro" id="IPR006697">
    <property type="entry name" value="RecC"/>
</dbReference>
<dbReference type="InterPro" id="IPR013986">
    <property type="entry name" value="DExx_box_DNA_helicase_dom_sf"/>
</dbReference>
<name>A0ABS9TC56_9PSEU</name>
<keyword evidence="9 10" id="KW-0234">DNA repair</keyword>
<evidence type="ECO:0000256" key="5">
    <source>
        <dbReference type="ARBA" id="ARBA00022806"/>
    </source>
</evidence>
<dbReference type="EMBL" id="JAKXMK010000008">
    <property type="protein sequence ID" value="MCH6166130.1"/>
    <property type="molecule type" value="Genomic_DNA"/>
</dbReference>
<evidence type="ECO:0000313" key="13">
    <source>
        <dbReference type="EMBL" id="MCH6166130.1"/>
    </source>
</evidence>
<sequence length="1109" mass="118618">MIRVGLHVHRSERADALADALGDLLAHPLDDPFADEVVAVPAKGIERWLAQRLSHRLGAAAGRGDGVCAGVAFPSPAAVVAVAIGGAVGIDPREDPWRPERAVWPLLEVIDESAGEPWCAPLGVHLRDGGSQRGRRHATARHLADLFASYAAARPDMLARWQAGEGVPGERAADLAWQPELWRRLRERIGVPGPAERVGAACTALRADPAAAPLPPRLSLFGPTRLPAEHLAVIAALAEHREVHLWLAHPSPALWSAVAPVGHVPLRRADPTAALPRHPLLSSLGRDVRELQVRLSGSAPDLVDHHHPLPDPPPTLLGRLQRDLRDDQPPSGDAPLHPADRSIQVHSCHGPDRQVEVLREIVLGLLHDDPTLEPRDVLVMCPDIETFAPLISAAFGLAEPDAAGAHTHPGHQLQVRLADRALRQVNPLLDTVSQLLELADARLTASQVLDLLGSIPVRRRFRLDDTDLDRLRELVVRSGVRWGLDGPHRAPFHLDGFAQNTWSAGLDRLLLGVTMAGGSGEQGWLGTALPLEEVDSGDVERIGRLAEFVDRLAATLARLAGDHTLDEWVTALVAGLDALTDTTTTDAWQAAQACGELADAARAAGPHAATVPLGLADIRGLLTERLRGRPTRANFRTGTLTVATLVPMRSVPHRVVCLLGLDDGVFPRVGVPDGDDVLARDPLVGERDPRSEDRQLMLDAICAATEHLVVVHSGADERTGARRPPAVPLGELLDTIEATAGPAGRQHVMVRHPLQPFDARNFTPGALTTPGPFSFDRTELAGARAAAGTKAPPAPFVRGPLPPVEREVVALDDLVAFLEHPVKEFLRQRVGLSLFAGEDDPSDALPVDLDGLATWAIGDRLLRDRLAGHDLDHCRQAEWRRGELPPGALGDAVLRRVLDDVEPLVAAAAPLLVGEAADRDVDVALPGGVRVVGTLGGLHGTALVRVEFSRLAPKQRMRAWVRLLALTASSREPWCAITIGRGTRFGLSRASAGPLDPDQATELLAELVELHRAGLREPLPLPTVAGHTYASVRRGGADAEAALDEALRKWTNGAGAEQADDAHVRVWGRAPGPDVLVGPGDPGSEPTRFGALAMRLWAPLLTAEDVVRL</sequence>
<evidence type="ECO:0000259" key="12">
    <source>
        <dbReference type="Pfam" id="PF17946"/>
    </source>
</evidence>
<keyword evidence="4 10" id="KW-0378">Hydrolase</keyword>
<dbReference type="SUPFAM" id="SSF52540">
    <property type="entry name" value="P-loop containing nucleoside triphosphate hydrolases"/>
    <property type="match status" value="2"/>
</dbReference>
<evidence type="ECO:0000256" key="2">
    <source>
        <dbReference type="ARBA" id="ARBA00022741"/>
    </source>
</evidence>
<feature type="region of interest" description="Disordered" evidence="11">
    <location>
        <begin position="299"/>
        <end position="339"/>
    </location>
</feature>
<keyword evidence="8 10" id="KW-0238">DNA-binding</keyword>
<feature type="domain" description="RecC C-terminal" evidence="12">
    <location>
        <begin position="808"/>
        <end position="1031"/>
    </location>
</feature>
<evidence type="ECO:0000313" key="14">
    <source>
        <dbReference type="Proteomes" id="UP001299970"/>
    </source>
</evidence>
<keyword evidence="1 10" id="KW-0540">Nuclease</keyword>
<dbReference type="RefSeq" id="WP_241036165.1">
    <property type="nucleotide sequence ID" value="NZ_JAKXMK010000008.1"/>
</dbReference>
<evidence type="ECO:0000256" key="3">
    <source>
        <dbReference type="ARBA" id="ARBA00022763"/>
    </source>
</evidence>
<comment type="subunit">
    <text evidence="10">Heterotrimer of RecB, RecC and RecD. All subunits contribute to DNA-binding.</text>
</comment>
<dbReference type="InterPro" id="IPR041500">
    <property type="entry name" value="RecC_C"/>
</dbReference>
<comment type="miscellaneous">
    <text evidence="10">In the RecBCD complex, RecB has a slow 3'-5' helicase, an exonuclease activity and loads RecA onto ssDNA, RecD has a fast 5'-3' helicase activity, while RecC stimulates the ATPase and processivity of the RecB helicase and contributes to recognition of the Chi site.</text>
</comment>
<dbReference type="PANTHER" id="PTHR30591:SF1">
    <property type="entry name" value="RECBCD ENZYME SUBUNIT RECC"/>
    <property type="match status" value="1"/>
</dbReference>
<accession>A0ABS9TC56</accession>
<comment type="similarity">
    <text evidence="10">Belongs to the RecC family.</text>
</comment>
<evidence type="ECO:0000256" key="8">
    <source>
        <dbReference type="ARBA" id="ARBA00023125"/>
    </source>
</evidence>
<dbReference type="NCBIfam" id="TIGR01450">
    <property type="entry name" value="recC"/>
    <property type="match status" value="1"/>
</dbReference>
<dbReference type="Gene3D" id="3.40.50.10930">
    <property type="match status" value="1"/>
</dbReference>
<comment type="function">
    <text evidence="10">A helicase/nuclease that prepares dsDNA breaks (DSB) for recombinational DNA repair. Binds to DSBs and unwinds DNA via a highly rapid and processive ATP-dependent bidirectional helicase activity. Unwinds dsDNA until it encounters a Chi (crossover hotspot instigator) sequence from the 3' direction. Cuts ssDNA a few nucleotides 3' to the Chi site. The properties and activities of the enzyme are changed at Chi. The Chi-altered holoenzyme produces a long 3'-ssDNA overhang and facilitates RecA-binding to the ssDNA for homologous DNA recombination and repair. Holoenzyme degrades any linearized DNA that is unable to undergo homologous recombination. In the holoenzyme this subunit recognizes the wild-type Chi sequence, and when added to isolated RecB increases its ATP-dependent helicase processivity.</text>
</comment>
<dbReference type="Proteomes" id="UP001299970">
    <property type="component" value="Unassembled WGS sequence"/>
</dbReference>
<evidence type="ECO:0000256" key="11">
    <source>
        <dbReference type="SAM" id="MobiDB-lite"/>
    </source>
</evidence>
<dbReference type="Pfam" id="PF17946">
    <property type="entry name" value="RecC_C"/>
    <property type="match status" value="1"/>
</dbReference>
<keyword evidence="3 10" id="KW-0227">DNA damage</keyword>
<dbReference type="Pfam" id="PF04257">
    <property type="entry name" value="Exonuc_V_gamma"/>
    <property type="match status" value="1"/>
</dbReference>
<reference evidence="13 14" key="1">
    <citation type="submission" date="2022-03" db="EMBL/GenBank/DDBJ databases">
        <title>Pseudonocardia alaer sp. nov., a novel actinomycete isolated from reed forest soil.</title>
        <authorList>
            <person name="Wang L."/>
        </authorList>
    </citation>
    <scope>NUCLEOTIDE SEQUENCE [LARGE SCALE GENOMIC DNA]</scope>
    <source>
        <strain evidence="13 14">Y-16303</strain>
    </source>
</reference>
<dbReference type="Gene3D" id="1.10.10.990">
    <property type="match status" value="1"/>
</dbReference>
<keyword evidence="7 10" id="KW-0067">ATP-binding</keyword>
<dbReference type="HAMAP" id="MF_01486">
    <property type="entry name" value="RecC"/>
    <property type="match status" value="1"/>
</dbReference>
<dbReference type="PANTHER" id="PTHR30591">
    <property type="entry name" value="RECBCD ENZYME SUBUNIT RECC"/>
    <property type="match status" value="1"/>
</dbReference>
<comment type="caution">
    <text evidence="13">The sequence shown here is derived from an EMBL/GenBank/DDBJ whole genome shotgun (WGS) entry which is preliminary data.</text>
</comment>
<dbReference type="Gene3D" id="1.10.10.160">
    <property type="match status" value="1"/>
</dbReference>
<keyword evidence="2 10" id="KW-0547">Nucleotide-binding</keyword>
<evidence type="ECO:0000256" key="10">
    <source>
        <dbReference type="HAMAP-Rule" id="MF_01486"/>
    </source>
</evidence>
<dbReference type="PIRSF" id="PIRSF000980">
    <property type="entry name" value="RecC"/>
    <property type="match status" value="1"/>
</dbReference>